<evidence type="ECO:0000256" key="16">
    <source>
        <dbReference type="ARBA" id="ARBA00047899"/>
    </source>
</evidence>
<evidence type="ECO:0000256" key="5">
    <source>
        <dbReference type="ARBA" id="ARBA00012513"/>
    </source>
</evidence>
<dbReference type="Proteomes" id="UP000472265">
    <property type="component" value="Chromosome 10"/>
</dbReference>
<dbReference type="GO" id="GO:0050321">
    <property type="term" value="F:tau-protein kinase activity"/>
    <property type="evidence" value="ECO:0007669"/>
    <property type="project" value="TreeGrafter"/>
</dbReference>
<feature type="region of interest" description="Disordered" evidence="22">
    <location>
        <begin position="12"/>
        <end position="41"/>
    </location>
</feature>
<keyword evidence="6" id="KW-1003">Cell membrane</keyword>
<evidence type="ECO:0000256" key="18">
    <source>
        <dbReference type="ARBA" id="ARBA00054424"/>
    </source>
</evidence>
<keyword evidence="11 21" id="KW-0547">Nucleotide-binding</keyword>
<dbReference type="GeneTree" id="ENSGT00940000155031"/>
<keyword evidence="9" id="KW-0597">Phosphoprotein</keyword>
<dbReference type="PROSITE" id="PS50032">
    <property type="entry name" value="KA1"/>
    <property type="match status" value="1"/>
</dbReference>
<evidence type="ECO:0000256" key="4">
    <source>
        <dbReference type="ARBA" id="ARBA00006234"/>
    </source>
</evidence>
<evidence type="ECO:0000256" key="15">
    <source>
        <dbReference type="ARBA" id="ARBA00023273"/>
    </source>
</evidence>
<evidence type="ECO:0000256" key="21">
    <source>
        <dbReference type="PROSITE-ProRule" id="PRU10141"/>
    </source>
</evidence>
<evidence type="ECO:0000256" key="1">
    <source>
        <dbReference type="ARBA" id="ARBA00004236"/>
    </source>
</evidence>
<keyword evidence="13 21" id="KW-0067">ATP-binding</keyword>
<evidence type="ECO:0000256" key="11">
    <source>
        <dbReference type="ARBA" id="ARBA00022741"/>
    </source>
</evidence>
<dbReference type="GO" id="GO:0005737">
    <property type="term" value="C:cytoplasm"/>
    <property type="evidence" value="ECO:0007669"/>
    <property type="project" value="UniProtKB-SubCell"/>
</dbReference>
<keyword evidence="8" id="KW-0723">Serine/threonine-protein kinase</keyword>
<dbReference type="SMART" id="SM00220">
    <property type="entry name" value="S_TKc"/>
    <property type="match status" value="1"/>
</dbReference>
<feature type="domain" description="KA1" evidence="25">
    <location>
        <begin position="691"/>
        <end position="740"/>
    </location>
</feature>
<comment type="subcellular location">
    <subcellularLocation>
        <location evidence="1">Cell membrane</location>
    </subcellularLocation>
    <subcellularLocation>
        <location evidence="2">Cell projection</location>
        <location evidence="2">Dendrite</location>
    </subcellularLocation>
    <subcellularLocation>
        <location evidence="3">Cytoplasm</location>
    </subcellularLocation>
</comment>
<dbReference type="PROSITE" id="PS50030">
    <property type="entry name" value="UBA"/>
    <property type="match status" value="1"/>
</dbReference>
<dbReference type="SUPFAM" id="SSF56112">
    <property type="entry name" value="Protein kinase-like (PK-like)"/>
    <property type="match status" value="1"/>
</dbReference>
<evidence type="ECO:0000313" key="26">
    <source>
        <dbReference type="Ensembl" id="ENSSAUP00010003542.1"/>
    </source>
</evidence>
<dbReference type="GO" id="GO:0035556">
    <property type="term" value="P:intracellular signal transduction"/>
    <property type="evidence" value="ECO:0007669"/>
    <property type="project" value="TreeGrafter"/>
</dbReference>
<name>A0A671TS51_SPAAU</name>
<feature type="compositionally biased region" description="Low complexity" evidence="22">
    <location>
        <begin position="525"/>
        <end position="536"/>
    </location>
</feature>
<dbReference type="SMART" id="SM00165">
    <property type="entry name" value="UBA"/>
    <property type="match status" value="1"/>
</dbReference>
<dbReference type="AlphaFoldDB" id="A0A671TS51"/>
<feature type="compositionally biased region" description="Low complexity" evidence="22">
    <location>
        <begin position="607"/>
        <end position="621"/>
    </location>
</feature>
<comment type="function">
    <text evidence="18">Serine/threonine-protein kinase. Involved in the specific phosphorylation of microtubule-associated proteins for MAP2 and MAP4. Phosphorylates the microtubule-associated protein MAPT/TAU. Phosphorylates CDC25C on 'Ser-216'. Regulates localization and activity of some histone deacetylases by mediating phosphorylation of HDAC7, promoting subsequent interaction between HDAC7 and 14-3-3 and export from the nucleus. Regulates localization and activity of MITF by mediating its phosphorylation, promoting subsequent interaction between MITF and 14-3-3 and retention in the cytosol. Negatively regulates the Hippo signaling pathway and antagonizes the phosphorylation of LATS1. Cooperates with DLG5 to inhibit the kinase activity of STK3/MST2 toward LATS1. Phosphorylates PKP2 and KSR1.</text>
</comment>
<dbReference type="InterPro" id="IPR017441">
    <property type="entry name" value="Protein_kinase_ATP_BS"/>
</dbReference>
<dbReference type="SUPFAM" id="SSF103243">
    <property type="entry name" value="KA1-like"/>
    <property type="match status" value="1"/>
</dbReference>
<accession>A0A671TS51</accession>
<dbReference type="Gene3D" id="1.10.8.10">
    <property type="entry name" value="DNA helicase RuvA subunit, C-terminal domain"/>
    <property type="match status" value="1"/>
</dbReference>
<dbReference type="CDD" id="cd14406">
    <property type="entry name" value="UBA_MARK2"/>
    <property type="match status" value="1"/>
</dbReference>
<evidence type="ECO:0000256" key="20">
    <source>
        <dbReference type="ARBA" id="ARBA00071529"/>
    </source>
</evidence>
<keyword evidence="14" id="KW-0472">Membrane</keyword>
<evidence type="ECO:0000256" key="3">
    <source>
        <dbReference type="ARBA" id="ARBA00004496"/>
    </source>
</evidence>
<keyword evidence="15" id="KW-0966">Cell projection</keyword>
<dbReference type="PROSITE" id="PS00107">
    <property type="entry name" value="PROTEIN_KINASE_ATP"/>
    <property type="match status" value="1"/>
</dbReference>
<feature type="compositionally biased region" description="Low complexity" evidence="22">
    <location>
        <begin position="429"/>
        <end position="438"/>
    </location>
</feature>
<dbReference type="Ensembl" id="ENSSAUT00010003834.1">
    <property type="protein sequence ID" value="ENSSAUP00010003542.1"/>
    <property type="gene ID" value="ENSSAUG00010001479.1"/>
</dbReference>
<comment type="catalytic activity">
    <reaction evidence="16">
        <text>L-threonyl-[protein] + ATP = O-phospho-L-threonyl-[protein] + ADP + H(+)</text>
        <dbReference type="Rhea" id="RHEA:46608"/>
        <dbReference type="Rhea" id="RHEA-COMP:11060"/>
        <dbReference type="Rhea" id="RHEA-COMP:11605"/>
        <dbReference type="ChEBI" id="CHEBI:15378"/>
        <dbReference type="ChEBI" id="CHEBI:30013"/>
        <dbReference type="ChEBI" id="CHEBI:30616"/>
        <dbReference type="ChEBI" id="CHEBI:61977"/>
        <dbReference type="ChEBI" id="CHEBI:456216"/>
        <dbReference type="EC" id="2.7.11.1"/>
    </reaction>
</comment>
<feature type="compositionally biased region" description="Basic and acidic residues" evidence="22">
    <location>
        <begin position="576"/>
        <end position="587"/>
    </location>
</feature>
<dbReference type="PANTHER" id="PTHR24346">
    <property type="entry name" value="MAP/MICROTUBULE AFFINITY-REGULATING KINASE"/>
    <property type="match status" value="1"/>
</dbReference>
<evidence type="ECO:0000256" key="12">
    <source>
        <dbReference type="ARBA" id="ARBA00022777"/>
    </source>
</evidence>
<dbReference type="FunFam" id="1.10.8.10:FF:000005">
    <property type="entry name" value="Non-specific serine/threonine protein kinase"/>
    <property type="match status" value="1"/>
</dbReference>
<dbReference type="PROSITE" id="PS50011">
    <property type="entry name" value="PROTEIN_KINASE_DOM"/>
    <property type="match status" value="1"/>
</dbReference>
<evidence type="ECO:0000256" key="14">
    <source>
        <dbReference type="ARBA" id="ARBA00023136"/>
    </source>
</evidence>
<dbReference type="FunFam" id="1.10.510.10:FF:001032">
    <property type="entry name" value="KP78b, isoform A"/>
    <property type="match status" value="1"/>
</dbReference>
<sequence length="740" mass="81764">MSTRIPLVQVIENSTGQESKSSGRSSMPRCRNSVATTTSDDQPHIGNYRLLKTIGKGNFAKVKLARHVLTGKEVAVKIIDKTQLNSSSLQKLFREVRIMKMLNHPNIVKLFEVIETEKTLYLVMEYASGGEVFDYLVAHGRMKEKEARAKFRQIVSAVQYCHQKCIVHRDLKAENLLLDADMNIKIADFGFSNEFTLGNKLDTFCGSPPYAAPELFQGKKYDGPEVDVWSLGVILYTLVSGSLPFDGQNLKELRERVLRGKYRIPFYMSTDCENLLKKFLILNPSKRGSLEQIMRDRWMNVGYEEEELKPYIEPMPDYKDPRRTDIMLQMGFSQEEIQDSLVNQKYNDVMAAYLLLDYRNSELDESGIKPRPGSDVSNINAPSPPHKVQRSVSSNQKPQNRRATDQGSSYSKRGGQADNRTAAEDSGRKGSSGSSTTKVPASPLVSADKKSATPSTNSILSTGRSRNSPLTERATLGQGIQNGKDSAPTQRAPGASPSAHNISSAAVSDRPNFSRGVGIRSTFHAGQQRGARDQQGSAYPGGPASPSLSHGNSQARRTHGATGIFSKFTSKFVRRSPYEGEGRDEGSRSMLSSTVDKSEKTSGGVLSSSSNNDENNSSPGSGNTGGTGTPPAIASQKDSAKPRSLRFTWSMKTTSSMEPMEMMREIRKVLDSNSCEYELRERYMLLCVSGNPARDDFVQWEMEVCKLPRLSLNGVRFKRISGTSIAFKNIASKIANELKL</sequence>
<feature type="domain" description="UBA" evidence="24">
    <location>
        <begin position="318"/>
        <end position="358"/>
    </location>
</feature>
<feature type="compositionally biased region" description="Polar residues" evidence="22">
    <location>
        <begin position="546"/>
        <end position="555"/>
    </location>
</feature>
<evidence type="ECO:0000259" key="24">
    <source>
        <dbReference type="PROSITE" id="PS50030"/>
    </source>
</evidence>
<dbReference type="GO" id="GO:0005886">
    <property type="term" value="C:plasma membrane"/>
    <property type="evidence" value="ECO:0007669"/>
    <property type="project" value="UniProtKB-SubCell"/>
</dbReference>
<keyword evidence="10" id="KW-0808">Transferase</keyword>
<feature type="compositionally biased region" description="Polar residues" evidence="22">
    <location>
        <begin position="452"/>
        <end position="470"/>
    </location>
</feature>
<dbReference type="EC" id="2.7.11.1" evidence="5"/>
<dbReference type="GO" id="GO:0030425">
    <property type="term" value="C:dendrite"/>
    <property type="evidence" value="ECO:0007669"/>
    <property type="project" value="UniProtKB-SubCell"/>
</dbReference>
<keyword evidence="7" id="KW-0963">Cytoplasm</keyword>
<evidence type="ECO:0000256" key="9">
    <source>
        <dbReference type="ARBA" id="ARBA00022553"/>
    </source>
</evidence>
<evidence type="ECO:0000256" key="22">
    <source>
        <dbReference type="SAM" id="MobiDB-lite"/>
    </source>
</evidence>
<dbReference type="Pfam" id="PF00069">
    <property type="entry name" value="Pkinase"/>
    <property type="match status" value="1"/>
</dbReference>
<dbReference type="InterPro" id="IPR001772">
    <property type="entry name" value="KA1_dom"/>
</dbReference>
<gene>
    <name evidence="26" type="primary">MARK2</name>
    <name evidence="26" type="synonym">mark2b</name>
</gene>
<evidence type="ECO:0000259" key="23">
    <source>
        <dbReference type="PROSITE" id="PS50011"/>
    </source>
</evidence>
<organism evidence="26 27">
    <name type="scientific">Sparus aurata</name>
    <name type="common">Gilthead sea bream</name>
    <dbReference type="NCBI Taxonomy" id="8175"/>
    <lineage>
        <taxon>Eukaryota</taxon>
        <taxon>Metazoa</taxon>
        <taxon>Chordata</taxon>
        <taxon>Craniata</taxon>
        <taxon>Vertebrata</taxon>
        <taxon>Euteleostomi</taxon>
        <taxon>Actinopterygii</taxon>
        <taxon>Neopterygii</taxon>
        <taxon>Teleostei</taxon>
        <taxon>Neoteleostei</taxon>
        <taxon>Acanthomorphata</taxon>
        <taxon>Eupercaria</taxon>
        <taxon>Spariformes</taxon>
        <taxon>Sparidae</taxon>
        <taxon>Sparus</taxon>
    </lineage>
</organism>
<dbReference type="InterPro" id="IPR008271">
    <property type="entry name" value="Ser/Thr_kinase_AS"/>
</dbReference>
<dbReference type="InterPro" id="IPR011009">
    <property type="entry name" value="Kinase-like_dom_sf"/>
</dbReference>
<dbReference type="Gene3D" id="3.30.200.20">
    <property type="entry name" value="Phosphorylase Kinase, domain 1"/>
    <property type="match status" value="1"/>
</dbReference>
<dbReference type="Pfam" id="PF02149">
    <property type="entry name" value="KA1"/>
    <property type="match status" value="1"/>
</dbReference>
<feature type="compositionally biased region" description="Polar residues" evidence="22">
    <location>
        <begin position="478"/>
        <end position="489"/>
    </location>
</feature>
<keyword evidence="27" id="KW-1185">Reference proteome</keyword>
<dbReference type="InterPro" id="IPR049508">
    <property type="entry name" value="MARK1-4_cat"/>
</dbReference>
<evidence type="ECO:0000256" key="2">
    <source>
        <dbReference type="ARBA" id="ARBA00004279"/>
    </source>
</evidence>
<evidence type="ECO:0000256" key="6">
    <source>
        <dbReference type="ARBA" id="ARBA00022475"/>
    </source>
</evidence>
<dbReference type="InterPro" id="IPR015940">
    <property type="entry name" value="UBA"/>
</dbReference>
<feature type="region of interest" description="Disordered" evidence="22">
    <location>
        <begin position="366"/>
        <end position="643"/>
    </location>
</feature>
<evidence type="ECO:0000256" key="8">
    <source>
        <dbReference type="ARBA" id="ARBA00022527"/>
    </source>
</evidence>
<dbReference type="FunFam" id="3.30.200.20:FF:000003">
    <property type="entry name" value="Non-specific serine/threonine protein kinase"/>
    <property type="match status" value="1"/>
</dbReference>
<dbReference type="CDD" id="cd14072">
    <property type="entry name" value="STKc_MARK"/>
    <property type="match status" value="1"/>
</dbReference>
<dbReference type="InterPro" id="IPR028375">
    <property type="entry name" value="KA1/Ssp2_C"/>
</dbReference>
<evidence type="ECO:0000256" key="17">
    <source>
        <dbReference type="ARBA" id="ARBA00048679"/>
    </source>
</evidence>
<dbReference type="PANTHER" id="PTHR24346:SF56">
    <property type="entry name" value="SERINE_THREONINE-PROTEIN KINASE MARK2"/>
    <property type="match status" value="1"/>
</dbReference>
<feature type="compositionally biased region" description="Polar residues" evidence="22">
    <location>
        <begin position="12"/>
        <end position="25"/>
    </location>
</feature>
<dbReference type="Pfam" id="PF00627">
    <property type="entry name" value="UBA"/>
    <property type="match status" value="1"/>
</dbReference>
<feature type="domain" description="Protein kinase" evidence="23">
    <location>
        <begin position="48"/>
        <end position="299"/>
    </location>
</feature>
<dbReference type="GO" id="GO:0005524">
    <property type="term" value="F:ATP binding"/>
    <property type="evidence" value="ECO:0007669"/>
    <property type="project" value="UniProtKB-UniRule"/>
</dbReference>
<feature type="binding site" evidence="21">
    <location>
        <position position="77"/>
    </location>
    <ligand>
        <name>ATP</name>
        <dbReference type="ChEBI" id="CHEBI:30616"/>
    </ligand>
</feature>
<evidence type="ECO:0000256" key="7">
    <source>
        <dbReference type="ARBA" id="ARBA00022490"/>
    </source>
</evidence>
<comment type="subunit">
    <text evidence="19">Interacts with MAPT/TAU. Interacts with DLG5 (via coiled-coil domain). Interacts with STK3/MST2 and STK4/MST1 in the presence of DLG5. Interacts with YWHAB, YWHAG, YWHAQ and YWHAZ. Interacts with PKP2 (via N-terminus). Interacts with CDC25C. Interacts with KSR1.</text>
</comment>
<comment type="catalytic activity">
    <reaction evidence="17">
        <text>L-seryl-[protein] + ATP = O-phospho-L-seryl-[protein] + ADP + H(+)</text>
        <dbReference type="Rhea" id="RHEA:17989"/>
        <dbReference type="Rhea" id="RHEA-COMP:9863"/>
        <dbReference type="Rhea" id="RHEA-COMP:11604"/>
        <dbReference type="ChEBI" id="CHEBI:15378"/>
        <dbReference type="ChEBI" id="CHEBI:29999"/>
        <dbReference type="ChEBI" id="CHEBI:30616"/>
        <dbReference type="ChEBI" id="CHEBI:83421"/>
        <dbReference type="ChEBI" id="CHEBI:456216"/>
        <dbReference type="EC" id="2.7.11.1"/>
    </reaction>
</comment>
<keyword evidence="12" id="KW-0418">Kinase</keyword>
<dbReference type="Gene3D" id="1.10.510.10">
    <property type="entry name" value="Transferase(Phosphotransferase) domain 1"/>
    <property type="match status" value="1"/>
</dbReference>
<reference evidence="26" key="1">
    <citation type="submission" date="2021-04" db="EMBL/GenBank/DDBJ databases">
        <authorList>
            <consortium name="Wellcome Sanger Institute Data Sharing"/>
        </authorList>
    </citation>
    <scope>NUCLEOTIDE SEQUENCE [LARGE SCALE GENOMIC DNA]</scope>
</reference>
<dbReference type="PROSITE" id="PS00108">
    <property type="entry name" value="PROTEIN_KINASE_ST"/>
    <property type="match status" value="1"/>
</dbReference>
<evidence type="ECO:0000313" key="27">
    <source>
        <dbReference type="Proteomes" id="UP000472265"/>
    </source>
</evidence>
<dbReference type="GO" id="GO:0000226">
    <property type="term" value="P:microtubule cytoskeleton organization"/>
    <property type="evidence" value="ECO:0007669"/>
    <property type="project" value="TreeGrafter"/>
</dbReference>
<comment type="similarity">
    <text evidence="4">Belongs to the protein kinase superfamily. CAMK Ser/Thr protein kinase family. SNF1 subfamily.</text>
</comment>
<dbReference type="InterPro" id="IPR000719">
    <property type="entry name" value="Prot_kinase_dom"/>
</dbReference>
<protein>
    <recommendedName>
        <fullName evidence="20">MAP/microtubule affinity-regulating kinase 3</fullName>
        <ecNumber evidence="5">2.7.11.1</ecNumber>
    </recommendedName>
</protein>
<reference evidence="26" key="3">
    <citation type="submission" date="2025-09" db="UniProtKB">
        <authorList>
            <consortium name="Ensembl"/>
        </authorList>
    </citation>
    <scope>IDENTIFICATION</scope>
</reference>
<evidence type="ECO:0000256" key="10">
    <source>
        <dbReference type="ARBA" id="ARBA00022679"/>
    </source>
</evidence>
<evidence type="ECO:0000256" key="13">
    <source>
        <dbReference type="ARBA" id="ARBA00022840"/>
    </source>
</evidence>
<dbReference type="FunFam" id="3.30.310.80:FF:000001">
    <property type="entry name" value="Non-specific serine/threonine protein kinase"/>
    <property type="match status" value="1"/>
</dbReference>
<evidence type="ECO:0000259" key="25">
    <source>
        <dbReference type="PROSITE" id="PS50032"/>
    </source>
</evidence>
<reference evidence="26" key="2">
    <citation type="submission" date="2025-08" db="UniProtKB">
        <authorList>
            <consortium name="Ensembl"/>
        </authorList>
    </citation>
    <scope>IDENTIFICATION</scope>
</reference>
<dbReference type="Gene3D" id="3.30.310.80">
    <property type="entry name" value="Kinase associated domain 1, KA1"/>
    <property type="match status" value="1"/>
</dbReference>
<proteinExistence type="inferred from homology"/>
<evidence type="ECO:0000256" key="19">
    <source>
        <dbReference type="ARBA" id="ARBA00063680"/>
    </source>
</evidence>